<evidence type="ECO:0000256" key="3">
    <source>
        <dbReference type="ARBA" id="ARBA00009025"/>
    </source>
</evidence>
<accession>A0A0A8P135</accession>
<evidence type="ECO:0000256" key="9">
    <source>
        <dbReference type="ARBA" id="ARBA00022967"/>
    </source>
</evidence>
<keyword evidence="6 17" id="KW-0813">Transport</keyword>
<protein>
    <recommendedName>
        <fullName evidence="5 17">NADH-ubiquinone oxidoreductase chain 4</fullName>
        <ecNumber evidence="4 17">7.1.1.2</ecNumber>
    </recommendedName>
</protein>
<evidence type="ECO:0000256" key="6">
    <source>
        <dbReference type="ARBA" id="ARBA00022448"/>
    </source>
</evidence>
<comment type="subcellular location">
    <subcellularLocation>
        <location evidence="2 17">Mitochondrion membrane</location>
        <topology evidence="2 17">Multi-pass membrane protein</topology>
    </subcellularLocation>
</comment>
<feature type="transmembrane region" description="Helical" evidence="17">
    <location>
        <begin position="85"/>
        <end position="102"/>
    </location>
</feature>
<feature type="transmembrane region" description="Helical" evidence="17">
    <location>
        <begin position="60"/>
        <end position="78"/>
    </location>
</feature>
<evidence type="ECO:0000256" key="14">
    <source>
        <dbReference type="ARBA" id="ARBA00023128"/>
    </source>
</evidence>
<sequence length="440" mass="52801">MMKFIGFIIFMNFMLFKNNMIMFYYNLCYLSSLMMIFNYMFKDNIYFNMSMMFSFDYYSIWLIILNSWVIGLMMMCLMKKELMKMIMFINLMMILMLFFSSIDLLVFYMWFEISLIPTFMLIIYWGLNKERTSAAYYLMMYMLFISFPFLLYMFNMYFYSMSFKFSLMNLVMNYYHFNVWSFIMIYMAFFIKMPIYLLHVWLPKAHVEAPVYGSMILAAILLKMGSYGLIRLMEMLLYSSIKYMYVIFCIGILGSMLISVLCMAQIDMKSLVAYSSVVHMNLMLCSMGTFFKLGFISSYIMMISHGLCSSGLFYMVNLYYERTSSRLLILNKGMLSKLPLFSMWWFLFCAANFSFPFSLNFISEILTLGVILSWDLILMIYLFIICFFSGAYSLYLYSYVQHGHFYVELYFISSLFKEFMVLIIHFFPLIFMLLNLIMFM</sequence>
<dbReference type="InterPro" id="IPR001750">
    <property type="entry name" value="ND/Mrp_TM"/>
</dbReference>
<dbReference type="PANTHER" id="PTHR43507:SF20">
    <property type="entry name" value="NADH-UBIQUINONE OXIDOREDUCTASE CHAIN 4"/>
    <property type="match status" value="1"/>
</dbReference>
<gene>
    <name evidence="19" type="primary">nad4</name>
</gene>
<keyword evidence="15 17" id="KW-0472">Membrane</keyword>
<evidence type="ECO:0000256" key="1">
    <source>
        <dbReference type="ARBA" id="ARBA00003257"/>
    </source>
</evidence>
<feature type="transmembrane region" description="Helical" evidence="17">
    <location>
        <begin position="209"/>
        <end position="230"/>
    </location>
</feature>
<dbReference type="PRINTS" id="PR01437">
    <property type="entry name" value="NUOXDRDTASE4"/>
</dbReference>
<dbReference type="GO" id="GO:0003954">
    <property type="term" value="F:NADH dehydrogenase activity"/>
    <property type="evidence" value="ECO:0007669"/>
    <property type="project" value="TreeGrafter"/>
</dbReference>
<feature type="transmembrane region" description="Helical" evidence="17">
    <location>
        <begin position="340"/>
        <end position="359"/>
    </location>
</feature>
<evidence type="ECO:0000256" key="10">
    <source>
        <dbReference type="ARBA" id="ARBA00022982"/>
    </source>
</evidence>
<keyword evidence="13 17" id="KW-0830">Ubiquinone</keyword>
<evidence type="ECO:0000313" key="19">
    <source>
        <dbReference type="EMBL" id="CEF49548.1"/>
    </source>
</evidence>
<dbReference type="AlphaFoldDB" id="A0A0A8P135"/>
<dbReference type="GO" id="GO:0048039">
    <property type="term" value="F:ubiquinone binding"/>
    <property type="evidence" value="ECO:0007669"/>
    <property type="project" value="TreeGrafter"/>
</dbReference>
<organism evidence="19">
    <name type="scientific">Myrmica scabrinodis</name>
    <dbReference type="NCBI Taxonomy" id="207696"/>
    <lineage>
        <taxon>Eukaryota</taxon>
        <taxon>Metazoa</taxon>
        <taxon>Ecdysozoa</taxon>
        <taxon>Arthropoda</taxon>
        <taxon>Hexapoda</taxon>
        <taxon>Insecta</taxon>
        <taxon>Pterygota</taxon>
        <taxon>Neoptera</taxon>
        <taxon>Endopterygota</taxon>
        <taxon>Hymenoptera</taxon>
        <taxon>Apocrita</taxon>
        <taxon>Aculeata</taxon>
        <taxon>Formicoidea</taxon>
        <taxon>Formicidae</taxon>
        <taxon>Myrmicinae</taxon>
        <taxon>Myrmica</taxon>
    </lineage>
</organism>
<dbReference type="GO" id="GO:0008137">
    <property type="term" value="F:NADH dehydrogenase (ubiquinone) activity"/>
    <property type="evidence" value="ECO:0007669"/>
    <property type="project" value="UniProtKB-UniRule"/>
</dbReference>
<evidence type="ECO:0000256" key="17">
    <source>
        <dbReference type="RuleBase" id="RU003297"/>
    </source>
</evidence>
<keyword evidence="12 17" id="KW-0520">NAD</keyword>
<evidence type="ECO:0000256" key="5">
    <source>
        <dbReference type="ARBA" id="ARBA00021006"/>
    </source>
</evidence>
<feature type="transmembrane region" description="Helical" evidence="17">
    <location>
        <begin position="108"/>
        <end position="127"/>
    </location>
</feature>
<evidence type="ECO:0000256" key="12">
    <source>
        <dbReference type="ARBA" id="ARBA00023027"/>
    </source>
</evidence>
<feature type="transmembrane region" description="Helical" evidence="17">
    <location>
        <begin position="179"/>
        <end position="202"/>
    </location>
</feature>
<dbReference type="GO" id="GO:0042773">
    <property type="term" value="P:ATP synthesis coupled electron transport"/>
    <property type="evidence" value="ECO:0007669"/>
    <property type="project" value="InterPro"/>
</dbReference>
<dbReference type="InterPro" id="IPR003918">
    <property type="entry name" value="NADH_UbQ_OxRdtase"/>
</dbReference>
<dbReference type="Pfam" id="PF00361">
    <property type="entry name" value="Proton_antipo_M"/>
    <property type="match status" value="1"/>
</dbReference>
<feature type="transmembrane region" description="Helical" evidence="17">
    <location>
        <begin position="299"/>
        <end position="320"/>
    </location>
</feature>
<evidence type="ECO:0000256" key="13">
    <source>
        <dbReference type="ARBA" id="ARBA00023075"/>
    </source>
</evidence>
<keyword evidence="8 17" id="KW-0812">Transmembrane</keyword>
<keyword evidence="9" id="KW-1278">Translocase</keyword>
<keyword evidence="11 17" id="KW-1133">Transmembrane helix</keyword>
<feature type="transmembrane region" description="Helical" evidence="17">
    <location>
        <begin position="371"/>
        <end position="398"/>
    </location>
</feature>
<feature type="transmembrane region" description="Helical" evidence="17">
    <location>
        <begin position="419"/>
        <end position="439"/>
    </location>
</feature>
<feature type="transmembrane region" description="Helical" evidence="17">
    <location>
        <begin position="21"/>
        <end position="40"/>
    </location>
</feature>
<dbReference type="PANTHER" id="PTHR43507">
    <property type="entry name" value="NADH-UBIQUINONE OXIDOREDUCTASE CHAIN 4"/>
    <property type="match status" value="1"/>
</dbReference>
<evidence type="ECO:0000256" key="8">
    <source>
        <dbReference type="ARBA" id="ARBA00022692"/>
    </source>
</evidence>
<evidence type="ECO:0000256" key="11">
    <source>
        <dbReference type="ARBA" id="ARBA00022989"/>
    </source>
</evidence>
<keyword evidence="14 17" id="KW-0496">Mitochondrion</keyword>
<geneLocation type="mitochondrion" evidence="19"/>
<evidence type="ECO:0000256" key="15">
    <source>
        <dbReference type="ARBA" id="ARBA00023136"/>
    </source>
</evidence>
<comment type="function">
    <text evidence="1">Core subunit of the mitochondrial membrane respiratory chain NADH dehydrogenase (Complex I) that is believed to belong to the minimal assembly required for catalysis. Complex I functions in the transfer of electrons from NADH to the respiratory chain. The immediate electron acceptor for the enzyme is believed to be ubiquinone.</text>
</comment>
<comment type="catalytic activity">
    <reaction evidence="16 17">
        <text>a ubiquinone + NADH + 5 H(+)(in) = a ubiquinol + NAD(+) + 4 H(+)(out)</text>
        <dbReference type="Rhea" id="RHEA:29091"/>
        <dbReference type="Rhea" id="RHEA-COMP:9565"/>
        <dbReference type="Rhea" id="RHEA-COMP:9566"/>
        <dbReference type="ChEBI" id="CHEBI:15378"/>
        <dbReference type="ChEBI" id="CHEBI:16389"/>
        <dbReference type="ChEBI" id="CHEBI:17976"/>
        <dbReference type="ChEBI" id="CHEBI:57540"/>
        <dbReference type="ChEBI" id="CHEBI:57945"/>
        <dbReference type="EC" id="7.1.1.2"/>
    </reaction>
</comment>
<proteinExistence type="inferred from homology"/>
<dbReference type="GO" id="GO:0015990">
    <property type="term" value="P:electron transport coupled proton transport"/>
    <property type="evidence" value="ECO:0007669"/>
    <property type="project" value="TreeGrafter"/>
</dbReference>
<evidence type="ECO:0000259" key="18">
    <source>
        <dbReference type="Pfam" id="PF00361"/>
    </source>
</evidence>
<dbReference type="GO" id="GO:0031966">
    <property type="term" value="C:mitochondrial membrane"/>
    <property type="evidence" value="ECO:0007669"/>
    <property type="project" value="UniProtKB-SubCell"/>
</dbReference>
<dbReference type="EMBL" id="LN607806">
    <property type="protein sequence ID" value="CEF49548.1"/>
    <property type="molecule type" value="Genomic_DNA"/>
</dbReference>
<keyword evidence="10 17" id="KW-0249">Electron transport</keyword>
<dbReference type="EC" id="7.1.1.2" evidence="4 17"/>
<comment type="function">
    <text evidence="17">Core subunit of the mitochondrial membrane respiratory chain NADH dehydrogenase (Complex I) which catalyzes electron transfer from NADH through the respiratory chain, using ubiquinone as an electron acceptor. Essential for the catalytic activity and assembly of complex I.</text>
</comment>
<feature type="domain" description="NADH:quinone oxidoreductase/Mrp antiporter transmembrane" evidence="18">
    <location>
        <begin position="102"/>
        <end position="384"/>
    </location>
</feature>
<name>A0A0A8P135_9HYME</name>
<evidence type="ECO:0000256" key="7">
    <source>
        <dbReference type="ARBA" id="ARBA00022660"/>
    </source>
</evidence>
<reference evidence="19" key="1">
    <citation type="journal article" date="2015" name="Genome Biol. Evol.">
        <title>Is it an ant or a butterfly? Convergent evolution in the mitochondrial gene order of Hymenoptera and Lepidoptera.</title>
        <authorList>
            <person name="Babbucci M."/>
            <person name="Basso A."/>
            <person name="Scupola A."/>
            <person name="Patarnello T."/>
            <person name="Negrisolo E."/>
        </authorList>
    </citation>
    <scope>NUCLEOTIDE SEQUENCE</scope>
</reference>
<feature type="transmembrane region" description="Helical" evidence="17">
    <location>
        <begin position="242"/>
        <end position="264"/>
    </location>
</feature>
<feature type="transmembrane region" description="Helical" evidence="17">
    <location>
        <begin position="271"/>
        <end position="293"/>
    </location>
</feature>
<comment type="similarity">
    <text evidence="3 17">Belongs to the complex I subunit 4 family.</text>
</comment>
<evidence type="ECO:0000256" key="2">
    <source>
        <dbReference type="ARBA" id="ARBA00004225"/>
    </source>
</evidence>
<feature type="transmembrane region" description="Helical" evidence="17">
    <location>
        <begin position="134"/>
        <end position="159"/>
    </location>
</feature>
<evidence type="ECO:0000256" key="4">
    <source>
        <dbReference type="ARBA" id="ARBA00012944"/>
    </source>
</evidence>
<evidence type="ECO:0000256" key="16">
    <source>
        <dbReference type="ARBA" id="ARBA00049551"/>
    </source>
</evidence>
<keyword evidence="7 17" id="KW-0679">Respiratory chain</keyword>